<comment type="caution">
    <text evidence="1">The sequence shown here is derived from an EMBL/GenBank/DDBJ whole genome shotgun (WGS) entry which is preliminary data.</text>
</comment>
<sequence>MRSTQRDPDGLPSQAYACRLGWILLAGFICLKGNMATETFLKSWPAWGYRSIQAWGVRILELGSIHQLVLLLQDLWPLCTHMHHH</sequence>
<dbReference type="EMBL" id="JBFTWV010000012">
    <property type="protein sequence ID" value="KAL2798536.1"/>
    <property type="molecule type" value="Genomic_DNA"/>
</dbReference>
<proteinExistence type="predicted"/>
<accession>A0ABR4GHJ8</accession>
<gene>
    <name evidence="1" type="ORF">BJX66DRAFT_34139</name>
</gene>
<keyword evidence="2" id="KW-1185">Reference proteome</keyword>
<evidence type="ECO:0000313" key="1">
    <source>
        <dbReference type="EMBL" id="KAL2798536.1"/>
    </source>
</evidence>
<protein>
    <submittedName>
        <fullName evidence="1">Uncharacterized protein</fullName>
    </submittedName>
</protein>
<name>A0ABR4GHJ8_9EURO</name>
<organism evidence="1 2">
    <name type="scientific">Aspergillus keveii</name>
    <dbReference type="NCBI Taxonomy" id="714993"/>
    <lineage>
        <taxon>Eukaryota</taxon>
        <taxon>Fungi</taxon>
        <taxon>Dikarya</taxon>
        <taxon>Ascomycota</taxon>
        <taxon>Pezizomycotina</taxon>
        <taxon>Eurotiomycetes</taxon>
        <taxon>Eurotiomycetidae</taxon>
        <taxon>Eurotiales</taxon>
        <taxon>Aspergillaceae</taxon>
        <taxon>Aspergillus</taxon>
        <taxon>Aspergillus subgen. Nidulantes</taxon>
    </lineage>
</organism>
<evidence type="ECO:0000313" key="2">
    <source>
        <dbReference type="Proteomes" id="UP001610563"/>
    </source>
</evidence>
<reference evidence="1 2" key="1">
    <citation type="submission" date="2024-07" db="EMBL/GenBank/DDBJ databases">
        <title>Section-level genome sequencing and comparative genomics of Aspergillus sections Usti and Cavernicolus.</title>
        <authorList>
            <consortium name="Lawrence Berkeley National Laboratory"/>
            <person name="Nybo J.L."/>
            <person name="Vesth T.C."/>
            <person name="Theobald S."/>
            <person name="Frisvad J.C."/>
            <person name="Larsen T.O."/>
            <person name="Kjaerboelling I."/>
            <person name="Rothschild-Mancinelli K."/>
            <person name="Lyhne E.K."/>
            <person name="Kogle M.E."/>
            <person name="Barry K."/>
            <person name="Clum A."/>
            <person name="Na H."/>
            <person name="Ledsgaard L."/>
            <person name="Lin J."/>
            <person name="Lipzen A."/>
            <person name="Kuo A."/>
            <person name="Riley R."/>
            <person name="Mondo S."/>
            <person name="Labutti K."/>
            <person name="Haridas S."/>
            <person name="Pangalinan J."/>
            <person name="Salamov A.A."/>
            <person name="Simmons B.A."/>
            <person name="Magnuson J.K."/>
            <person name="Chen J."/>
            <person name="Drula E."/>
            <person name="Henrissat B."/>
            <person name="Wiebenga A."/>
            <person name="Lubbers R.J."/>
            <person name="Gomes A.C."/>
            <person name="Makela M.R."/>
            <person name="Stajich J."/>
            <person name="Grigoriev I.V."/>
            <person name="Mortensen U.H."/>
            <person name="De Vries R.P."/>
            <person name="Baker S.E."/>
            <person name="Andersen M.R."/>
        </authorList>
    </citation>
    <scope>NUCLEOTIDE SEQUENCE [LARGE SCALE GENOMIC DNA]</scope>
    <source>
        <strain evidence="1 2">CBS 209.92</strain>
    </source>
</reference>
<dbReference type="Proteomes" id="UP001610563">
    <property type="component" value="Unassembled WGS sequence"/>
</dbReference>